<protein>
    <submittedName>
        <fullName evidence="5">HEAT repeat protein</fullName>
    </submittedName>
</protein>
<dbReference type="SUPFAM" id="SSF48371">
    <property type="entry name" value="ARM repeat"/>
    <property type="match status" value="1"/>
</dbReference>
<evidence type="ECO:0000256" key="3">
    <source>
        <dbReference type="PROSITE-ProRule" id="PRU00103"/>
    </source>
</evidence>
<evidence type="ECO:0000313" key="5">
    <source>
        <dbReference type="EMBL" id="KHJ79065.1"/>
    </source>
</evidence>
<proteinExistence type="inferred from homology"/>
<dbReference type="OrthoDB" id="205662at2759"/>
<dbReference type="InterPro" id="IPR016024">
    <property type="entry name" value="ARM-type_fold"/>
</dbReference>
<feature type="repeat" description="HEAT" evidence="3">
    <location>
        <begin position="118"/>
        <end position="150"/>
    </location>
</feature>
<dbReference type="PANTHER" id="PTHR12609">
    <property type="entry name" value="MICROTUBULE ASSOCIATED PROTEIN XMAP215"/>
    <property type="match status" value="1"/>
</dbReference>
<dbReference type="AlphaFoldDB" id="A0A0B1S770"/>
<dbReference type="InterPro" id="IPR011989">
    <property type="entry name" value="ARM-like"/>
</dbReference>
<name>A0A0B1S770_OESDE</name>
<evidence type="ECO:0000256" key="2">
    <source>
        <dbReference type="ARBA" id="ARBA00025722"/>
    </source>
</evidence>
<dbReference type="Proteomes" id="UP000053660">
    <property type="component" value="Unassembled WGS sequence"/>
</dbReference>
<evidence type="ECO:0000256" key="1">
    <source>
        <dbReference type="ARBA" id="ARBA00022737"/>
    </source>
</evidence>
<dbReference type="EMBL" id="KN607173">
    <property type="protein sequence ID" value="KHJ79065.1"/>
    <property type="molecule type" value="Genomic_DNA"/>
</dbReference>
<dbReference type="PROSITE" id="PS50077">
    <property type="entry name" value="HEAT_REPEAT"/>
    <property type="match status" value="1"/>
</dbReference>
<dbReference type="GO" id="GO:0061863">
    <property type="term" value="F:microtubule plus end polymerase"/>
    <property type="evidence" value="ECO:0007669"/>
    <property type="project" value="InterPro"/>
</dbReference>
<evidence type="ECO:0000313" key="6">
    <source>
        <dbReference type="Proteomes" id="UP000053660"/>
    </source>
</evidence>
<dbReference type="Pfam" id="PF02985">
    <property type="entry name" value="HEAT"/>
    <property type="match status" value="1"/>
</dbReference>
<keyword evidence="1" id="KW-0677">Repeat</keyword>
<dbReference type="InterPro" id="IPR034085">
    <property type="entry name" value="TOG"/>
</dbReference>
<dbReference type="SMART" id="SM01349">
    <property type="entry name" value="TOG"/>
    <property type="match status" value="1"/>
</dbReference>
<dbReference type="GO" id="GO:0046785">
    <property type="term" value="P:microtubule polymerization"/>
    <property type="evidence" value="ECO:0007669"/>
    <property type="project" value="InterPro"/>
</dbReference>
<feature type="domain" description="TOG" evidence="4">
    <location>
        <begin position="1"/>
        <end position="182"/>
    </location>
</feature>
<gene>
    <name evidence="5" type="ORF">OESDEN_21298</name>
</gene>
<evidence type="ECO:0000259" key="4">
    <source>
        <dbReference type="SMART" id="SM01349"/>
    </source>
</evidence>
<sequence>MDNLKKIIARDSNINVVIAALHVLKGLARGLRSRFACYISMIWSVMLDKSKDKKANVRDALSEALDAVSDTCEAERLSKDLCEHLSKPNPQSKQCLCSFLYRYFIRQLTISMEFAKAVLPVVVKLASDSDPAVRDAACNSLGSARRLLGKGLDAFLNPLLGEKAKLDKIEEYCQEATKQHAEFMASRPQPGTAGGTTAVDSADGVEPAAVSASNANQEIDPWTLMDPTDVVGKMRKDFDELITSKKWQERKEAVESVLSIMESAPRVAMSPELQQVILVLIKVLEKDVNINVSSLCAKVLAKLSTSMRTDFAGVVPKIMPIAFDKLKEKKAVLRNELIELCDAASFTVFTVFFLSITQYYFHLY</sequence>
<dbReference type="GO" id="GO:0051010">
    <property type="term" value="F:microtubule plus-end binding"/>
    <property type="evidence" value="ECO:0007669"/>
    <property type="project" value="InterPro"/>
</dbReference>
<keyword evidence="6" id="KW-1185">Reference proteome</keyword>
<dbReference type="GO" id="GO:0030951">
    <property type="term" value="P:establishment or maintenance of microtubule cytoskeleton polarity"/>
    <property type="evidence" value="ECO:0007669"/>
    <property type="project" value="InterPro"/>
</dbReference>
<dbReference type="InterPro" id="IPR045110">
    <property type="entry name" value="XMAP215"/>
</dbReference>
<dbReference type="Gene3D" id="1.25.10.10">
    <property type="entry name" value="Leucine-rich Repeat Variant"/>
    <property type="match status" value="2"/>
</dbReference>
<accession>A0A0B1S770</accession>
<reference evidence="5 6" key="1">
    <citation type="submission" date="2014-03" db="EMBL/GenBank/DDBJ databases">
        <title>Draft genome of the hookworm Oesophagostomum dentatum.</title>
        <authorList>
            <person name="Mitreva M."/>
        </authorList>
    </citation>
    <scope>NUCLEOTIDE SEQUENCE [LARGE SCALE GENOMIC DNA]</scope>
    <source>
        <strain evidence="5 6">OD-Hann</strain>
    </source>
</reference>
<dbReference type="InterPro" id="IPR000357">
    <property type="entry name" value="HEAT"/>
</dbReference>
<organism evidence="5 6">
    <name type="scientific">Oesophagostomum dentatum</name>
    <name type="common">Nodular worm</name>
    <dbReference type="NCBI Taxonomy" id="61180"/>
    <lineage>
        <taxon>Eukaryota</taxon>
        <taxon>Metazoa</taxon>
        <taxon>Ecdysozoa</taxon>
        <taxon>Nematoda</taxon>
        <taxon>Chromadorea</taxon>
        <taxon>Rhabditida</taxon>
        <taxon>Rhabditina</taxon>
        <taxon>Rhabditomorpha</taxon>
        <taxon>Strongyloidea</taxon>
        <taxon>Strongylidae</taxon>
        <taxon>Oesophagostomum</taxon>
    </lineage>
</organism>
<comment type="similarity">
    <text evidence="2">Belongs to the TOG/XMAP215 family.</text>
</comment>
<dbReference type="InterPro" id="IPR021133">
    <property type="entry name" value="HEAT_type_2"/>
</dbReference>
<dbReference type="GO" id="GO:0007051">
    <property type="term" value="P:spindle organization"/>
    <property type="evidence" value="ECO:0007669"/>
    <property type="project" value="InterPro"/>
</dbReference>